<organism evidence="1 2">
    <name type="scientific">Diphasiastrum complanatum</name>
    <name type="common">Issler's clubmoss</name>
    <name type="synonym">Lycopodium complanatum</name>
    <dbReference type="NCBI Taxonomy" id="34168"/>
    <lineage>
        <taxon>Eukaryota</taxon>
        <taxon>Viridiplantae</taxon>
        <taxon>Streptophyta</taxon>
        <taxon>Embryophyta</taxon>
        <taxon>Tracheophyta</taxon>
        <taxon>Lycopodiopsida</taxon>
        <taxon>Lycopodiales</taxon>
        <taxon>Lycopodiaceae</taxon>
        <taxon>Lycopodioideae</taxon>
        <taxon>Diphasiastrum</taxon>
    </lineage>
</organism>
<gene>
    <name evidence="1" type="ORF">O6H91_10G067900</name>
</gene>
<reference evidence="2" key="1">
    <citation type="journal article" date="2024" name="Proc. Natl. Acad. Sci. U.S.A.">
        <title>Extraordinary preservation of gene collinearity over three hundred million years revealed in homosporous lycophytes.</title>
        <authorList>
            <person name="Li C."/>
            <person name="Wickell D."/>
            <person name="Kuo L.Y."/>
            <person name="Chen X."/>
            <person name="Nie B."/>
            <person name="Liao X."/>
            <person name="Peng D."/>
            <person name="Ji J."/>
            <person name="Jenkins J."/>
            <person name="Williams M."/>
            <person name="Shu S."/>
            <person name="Plott C."/>
            <person name="Barry K."/>
            <person name="Rajasekar S."/>
            <person name="Grimwood J."/>
            <person name="Han X."/>
            <person name="Sun S."/>
            <person name="Hou Z."/>
            <person name="He W."/>
            <person name="Dai G."/>
            <person name="Sun C."/>
            <person name="Schmutz J."/>
            <person name="Leebens-Mack J.H."/>
            <person name="Li F.W."/>
            <person name="Wang L."/>
        </authorList>
    </citation>
    <scope>NUCLEOTIDE SEQUENCE [LARGE SCALE GENOMIC DNA]</scope>
    <source>
        <strain evidence="2">cv. PW_Plant_1</strain>
    </source>
</reference>
<name>A0ACC2CHW6_DIPCM</name>
<proteinExistence type="predicted"/>
<accession>A0ACC2CHW6</accession>
<dbReference type="EMBL" id="CM055101">
    <property type="protein sequence ID" value="KAJ7541633.1"/>
    <property type="molecule type" value="Genomic_DNA"/>
</dbReference>
<evidence type="ECO:0000313" key="2">
    <source>
        <dbReference type="Proteomes" id="UP001162992"/>
    </source>
</evidence>
<protein>
    <submittedName>
        <fullName evidence="1">Uncharacterized protein</fullName>
    </submittedName>
</protein>
<sequence length="410" mass="44740">MMGSDVLPLWSSTNGFEDRESEKSLLEDVAKIPSMGTKNGVISNTMNGSTNGLLSQMPISNPWGSVRRAHSNRSMSGSRPGNEAADVELGGQEKEVEKPVRERPFAKSRHQPITSGLAYCLCSCSMILLNKIVLSGYNLDAGISLMFYQNLVSVVLVSILSLLGVINTEPITWKLVRVWLPVNLIFVGMLVSSIYSLKYMNVAMVTILKNVTNMITALGEMYLFHKHHNQKVWGSLILMVISATCGGITDLSFHGLGYGWQIVNCFLTAGYSLTLRKVMDLAKQVTKSGSLNEFSMVLLNNLLSLPLGLGLILVFQEAPYLLSSPVLRLPVFWAVATLSGLFGLAISFTSMWFLHQTSPTTYSLVGSLNKIPLSLAGIMLFRVPTSVPNLLSIFFGLFAGVLFALAKISS</sequence>
<dbReference type="Proteomes" id="UP001162992">
    <property type="component" value="Chromosome 10"/>
</dbReference>
<keyword evidence="2" id="KW-1185">Reference proteome</keyword>
<comment type="caution">
    <text evidence="1">The sequence shown here is derived from an EMBL/GenBank/DDBJ whole genome shotgun (WGS) entry which is preliminary data.</text>
</comment>
<evidence type="ECO:0000313" key="1">
    <source>
        <dbReference type="EMBL" id="KAJ7541633.1"/>
    </source>
</evidence>